<dbReference type="OMA" id="RFKKMYI"/>
<proteinExistence type="predicted"/>
<dbReference type="Gramene" id="KCW85965">
    <property type="protein sequence ID" value="KCW85965"/>
    <property type="gene ID" value="EUGRSUZ_B02668"/>
</dbReference>
<dbReference type="Pfam" id="PF05699">
    <property type="entry name" value="Dimer_Tnp_hAT"/>
    <property type="match status" value="1"/>
</dbReference>
<dbReference type="SUPFAM" id="SSF53098">
    <property type="entry name" value="Ribonuclease H-like"/>
    <property type="match status" value="1"/>
</dbReference>
<evidence type="ECO:0000259" key="3">
    <source>
        <dbReference type="Pfam" id="PF14372"/>
    </source>
</evidence>
<dbReference type="GO" id="GO:0046983">
    <property type="term" value="F:protein dimerization activity"/>
    <property type="evidence" value="ECO:0007669"/>
    <property type="project" value="InterPro"/>
</dbReference>
<protein>
    <recommendedName>
        <fullName evidence="5">HAT C-terminal dimerisation domain-containing protein</fullName>
    </recommendedName>
</protein>
<feature type="domain" description="hAT-like transposase RNase-H fold" evidence="3">
    <location>
        <begin position="277"/>
        <end position="366"/>
    </location>
</feature>
<name>A0A059D6Z5_EUCGR</name>
<dbReference type="AlphaFoldDB" id="A0A059D6Z5"/>
<dbReference type="PANTHER" id="PTHR46481">
    <property type="entry name" value="ZINC FINGER BED DOMAIN-CONTAINING PROTEIN 4"/>
    <property type="match status" value="1"/>
</dbReference>
<dbReference type="InterPro" id="IPR052035">
    <property type="entry name" value="ZnF_BED_domain_contain"/>
</dbReference>
<dbReference type="InterPro" id="IPR008906">
    <property type="entry name" value="HATC_C_dom"/>
</dbReference>
<dbReference type="Pfam" id="PF14372">
    <property type="entry name" value="hAT-like_RNase-H"/>
    <property type="match status" value="1"/>
</dbReference>
<evidence type="ECO:0000259" key="2">
    <source>
        <dbReference type="Pfam" id="PF05699"/>
    </source>
</evidence>
<keyword evidence="1" id="KW-0238">DNA-binding</keyword>
<feature type="domain" description="HAT C-terminal dimerisation" evidence="2">
    <location>
        <begin position="417"/>
        <end position="500"/>
    </location>
</feature>
<organism evidence="4">
    <name type="scientific">Eucalyptus grandis</name>
    <name type="common">Flooded gum</name>
    <dbReference type="NCBI Taxonomy" id="71139"/>
    <lineage>
        <taxon>Eukaryota</taxon>
        <taxon>Viridiplantae</taxon>
        <taxon>Streptophyta</taxon>
        <taxon>Embryophyta</taxon>
        <taxon>Tracheophyta</taxon>
        <taxon>Spermatophyta</taxon>
        <taxon>Magnoliopsida</taxon>
        <taxon>eudicotyledons</taxon>
        <taxon>Gunneridae</taxon>
        <taxon>Pentapetalae</taxon>
        <taxon>rosids</taxon>
        <taxon>malvids</taxon>
        <taxon>Myrtales</taxon>
        <taxon>Myrtaceae</taxon>
        <taxon>Myrtoideae</taxon>
        <taxon>Eucalypteae</taxon>
        <taxon>Eucalyptus</taxon>
    </lineage>
</organism>
<accession>A0A059D6Z5</accession>
<dbReference type="InParanoid" id="A0A059D6Z5"/>
<dbReference type="EMBL" id="KK198754">
    <property type="protein sequence ID" value="KCW85965.1"/>
    <property type="molecule type" value="Genomic_DNA"/>
</dbReference>
<dbReference type="GO" id="GO:0003677">
    <property type="term" value="F:DNA binding"/>
    <property type="evidence" value="ECO:0007669"/>
    <property type="project" value="UniProtKB-KW"/>
</dbReference>
<evidence type="ECO:0008006" key="5">
    <source>
        <dbReference type="Google" id="ProtNLM"/>
    </source>
</evidence>
<sequence length="523" mass="60677">MLARAIIKHNYTDSFVEHEATRELFSYLNPNVKHISRFTARSDVAKVYEKEKGILKSKLLSLSSRICLTSDLWTSVTTDHYMTVTAHYIDEDWELHSKVLCFSYVPPPYSGPILLEKLLTLLREWGIERKIFSITLDNASYNDSMVDIWRNTPFVRSSLLCDGQFFHEGLKVIDRSLHNIRDAVKYVRATQGRRIKFAECISQLCLKASKKVCQDVVTRWNSTYLMLEGALFFECAFSHLKLIDHNFVTCPSSEDWVRGKKIAFLLKPFYDISTLFSGVRYPTANLYFYGVWQIHLHLIQARDTEDEAISSVAKAMLKMFEKYWKCYSVVLSFAVILDPCYKLHLLEFCYSKAFEKNSIHFFDEYVTSMSRDDRFTSSTSRGNISVEGIDENIGDDIDEYDAFESEHFGSQSTKSQLDLYLEKNRLDRKKFPDLNVLDYWKTHSHRYPELSLMARDILSIPITTVASKSAFSIGGRILNKYRSSLSPESVEAELCTRNWLFGVPPEEDLDEKSLVIDFQDYLH</sequence>
<evidence type="ECO:0000313" key="4">
    <source>
        <dbReference type="EMBL" id="KCW85965.1"/>
    </source>
</evidence>
<dbReference type="PANTHER" id="PTHR46481:SF6">
    <property type="entry name" value="ZINC FINGER BED DOMAIN-CONTAINING PROTEIN RICESLEEPER 2-LIKE"/>
    <property type="match status" value="1"/>
</dbReference>
<gene>
    <name evidence="4" type="ORF">EUGRSUZ_B02668</name>
</gene>
<evidence type="ECO:0000256" key="1">
    <source>
        <dbReference type="ARBA" id="ARBA00023125"/>
    </source>
</evidence>
<dbReference type="InterPro" id="IPR025525">
    <property type="entry name" value="hAT-like_transposase_RNase-H"/>
</dbReference>
<reference evidence="4" key="1">
    <citation type="submission" date="2013-07" db="EMBL/GenBank/DDBJ databases">
        <title>The genome of Eucalyptus grandis.</title>
        <authorList>
            <person name="Schmutz J."/>
            <person name="Hayes R."/>
            <person name="Myburg A."/>
            <person name="Tuskan G."/>
            <person name="Grattapaglia D."/>
            <person name="Rokhsar D.S."/>
        </authorList>
    </citation>
    <scope>NUCLEOTIDE SEQUENCE</scope>
    <source>
        <tissue evidence="4">Leaf extractions</tissue>
    </source>
</reference>
<dbReference type="InterPro" id="IPR012337">
    <property type="entry name" value="RNaseH-like_sf"/>
</dbReference>